<name>A0A2S9IPZ8_9HYPH</name>
<dbReference type="GO" id="GO:0016788">
    <property type="term" value="F:hydrolase activity, acting on ester bonds"/>
    <property type="evidence" value="ECO:0007669"/>
    <property type="project" value="UniProtKB-ARBA"/>
</dbReference>
<proteinExistence type="predicted"/>
<sequence>MRDVERARAANGSRVVVLGDSFAEGWGVEDHQRMTNILETRTKIPHLNFGTAGNFGTTQAYILYEKLASRFDHDAVIWMILPANDFADDTPTASRLEEGARWRPYLVRNNKSDTYDVVYPAGGFEKATRWAIFRRNISLEFWMTARAYYYYRGLFDWLSHESEVTRTPSTKTPSNYFDFNDEQFGRLAFAARKIRQAAGDRRIMVVTIPRSADIMRSNEEGKLSPLNRRITQLSKELVFDHIDLLASIRRDKWDKYYIPCDGHWTYQGNLFAANHLYQTQYYNSVRSGVKK</sequence>
<evidence type="ECO:0000259" key="1">
    <source>
        <dbReference type="Pfam" id="PF13472"/>
    </source>
</evidence>
<dbReference type="EMBL" id="PVBR01000011">
    <property type="protein sequence ID" value="PRD42593.1"/>
    <property type="molecule type" value="Genomic_DNA"/>
</dbReference>
<dbReference type="Pfam" id="PF13472">
    <property type="entry name" value="Lipase_GDSL_2"/>
    <property type="match status" value="1"/>
</dbReference>
<dbReference type="AlphaFoldDB" id="A0A2S9IPZ8"/>
<evidence type="ECO:0000313" key="3">
    <source>
        <dbReference type="Proteomes" id="UP000239434"/>
    </source>
</evidence>
<dbReference type="SUPFAM" id="SSF52266">
    <property type="entry name" value="SGNH hydrolase"/>
    <property type="match status" value="1"/>
</dbReference>
<comment type="caution">
    <text evidence="2">The sequence shown here is derived from an EMBL/GenBank/DDBJ whole genome shotgun (WGS) entry which is preliminary data.</text>
</comment>
<evidence type="ECO:0000313" key="2">
    <source>
        <dbReference type="EMBL" id="PRD42593.1"/>
    </source>
</evidence>
<dbReference type="Proteomes" id="UP000239434">
    <property type="component" value="Unassembled WGS sequence"/>
</dbReference>
<accession>A0A2S9IPZ8</accession>
<organism evidence="2 3">
    <name type="scientific">Phyllobacterium phragmitis</name>
    <dbReference type="NCBI Taxonomy" id="2670329"/>
    <lineage>
        <taxon>Bacteria</taxon>
        <taxon>Pseudomonadati</taxon>
        <taxon>Pseudomonadota</taxon>
        <taxon>Alphaproteobacteria</taxon>
        <taxon>Hyphomicrobiales</taxon>
        <taxon>Phyllobacteriaceae</taxon>
        <taxon>Phyllobacterium</taxon>
    </lineage>
</organism>
<dbReference type="InterPro" id="IPR013830">
    <property type="entry name" value="SGNH_hydro"/>
</dbReference>
<reference evidence="2 3" key="1">
    <citation type="submission" date="2018-02" db="EMBL/GenBank/DDBJ databases">
        <title>The draft genome of Phyllobacterium sp. 1N-3.</title>
        <authorList>
            <person name="Liu L."/>
            <person name="Li L."/>
            <person name="Zhang X."/>
            <person name="Wang T."/>
            <person name="Liang L."/>
        </authorList>
    </citation>
    <scope>NUCLEOTIDE SEQUENCE [LARGE SCALE GENOMIC DNA]</scope>
    <source>
        <strain evidence="2 3">1N-3</strain>
    </source>
</reference>
<gene>
    <name evidence="2" type="ORF">C5748_16005</name>
</gene>
<protein>
    <recommendedName>
        <fullName evidence="1">SGNH hydrolase-type esterase domain-containing protein</fullName>
    </recommendedName>
</protein>
<feature type="domain" description="SGNH hydrolase-type esterase" evidence="1">
    <location>
        <begin position="17"/>
        <end position="268"/>
    </location>
</feature>
<dbReference type="Gene3D" id="3.40.50.1110">
    <property type="entry name" value="SGNH hydrolase"/>
    <property type="match status" value="1"/>
</dbReference>
<keyword evidence="3" id="KW-1185">Reference proteome</keyword>
<dbReference type="InterPro" id="IPR036514">
    <property type="entry name" value="SGNH_hydro_sf"/>
</dbReference>